<protein>
    <submittedName>
        <fullName evidence="7">TetR family transcriptional regulator</fullName>
    </submittedName>
</protein>
<organism evidence="7 8">
    <name type="scientific">Gordonia jacobaea</name>
    <dbReference type="NCBI Taxonomy" id="122202"/>
    <lineage>
        <taxon>Bacteria</taxon>
        <taxon>Bacillati</taxon>
        <taxon>Actinomycetota</taxon>
        <taxon>Actinomycetes</taxon>
        <taxon>Mycobacteriales</taxon>
        <taxon>Gordoniaceae</taxon>
        <taxon>Gordonia</taxon>
    </lineage>
</organism>
<dbReference type="Pfam" id="PF13305">
    <property type="entry name" value="TetR_C_33"/>
    <property type="match status" value="1"/>
</dbReference>
<dbReference type="SUPFAM" id="SSF46689">
    <property type="entry name" value="Homeodomain-like"/>
    <property type="match status" value="1"/>
</dbReference>
<accession>A0ABR5IAY0</accession>
<reference evidence="7 8" key="1">
    <citation type="submission" date="2015-05" db="EMBL/GenBank/DDBJ databases">
        <title>Draft genome sequence of the bacterium Gordonia jacobaea a new member of the Gordonia genus.</title>
        <authorList>
            <person name="Jimenez-Galisteo G."/>
            <person name="Dominguez A."/>
            <person name="Munoz E."/>
            <person name="Vinas M."/>
        </authorList>
    </citation>
    <scope>NUCLEOTIDE SEQUENCE [LARGE SCALE GENOMIC DNA]</scope>
    <source>
        <strain evidence="8">mv1</strain>
    </source>
</reference>
<dbReference type="InterPro" id="IPR036271">
    <property type="entry name" value="Tet_transcr_reg_TetR-rel_C_sf"/>
</dbReference>
<dbReference type="InterPro" id="IPR009057">
    <property type="entry name" value="Homeodomain-like_sf"/>
</dbReference>
<proteinExistence type="predicted"/>
<feature type="domain" description="HTH tetR-type" evidence="6">
    <location>
        <begin position="16"/>
        <end position="77"/>
    </location>
</feature>
<dbReference type="InterPro" id="IPR025996">
    <property type="entry name" value="MT1864/Rv1816-like_C"/>
</dbReference>
<evidence type="ECO:0000256" key="1">
    <source>
        <dbReference type="ARBA" id="ARBA00023015"/>
    </source>
</evidence>
<evidence type="ECO:0000259" key="6">
    <source>
        <dbReference type="PROSITE" id="PS50977"/>
    </source>
</evidence>
<feature type="region of interest" description="Disordered" evidence="5">
    <location>
        <begin position="226"/>
        <end position="247"/>
    </location>
</feature>
<evidence type="ECO:0000256" key="3">
    <source>
        <dbReference type="ARBA" id="ARBA00023163"/>
    </source>
</evidence>
<comment type="caution">
    <text evidence="7">The sequence shown here is derived from an EMBL/GenBank/DDBJ whole genome shotgun (WGS) entry which is preliminary data.</text>
</comment>
<name>A0ABR5IAY0_9ACTN</name>
<dbReference type="Pfam" id="PF00440">
    <property type="entry name" value="TetR_N"/>
    <property type="match status" value="1"/>
</dbReference>
<feature type="DNA-binding region" description="H-T-H motif" evidence="4">
    <location>
        <begin position="40"/>
        <end position="59"/>
    </location>
</feature>
<dbReference type="PANTHER" id="PTHR30055">
    <property type="entry name" value="HTH-TYPE TRANSCRIPTIONAL REGULATOR RUTR"/>
    <property type="match status" value="1"/>
</dbReference>
<dbReference type="Proteomes" id="UP000037247">
    <property type="component" value="Unassembled WGS sequence"/>
</dbReference>
<dbReference type="PANTHER" id="PTHR30055:SF234">
    <property type="entry name" value="HTH-TYPE TRANSCRIPTIONAL REGULATOR BETI"/>
    <property type="match status" value="1"/>
</dbReference>
<evidence type="ECO:0000256" key="2">
    <source>
        <dbReference type="ARBA" id="ARBA00023125"/>
    </source>
</evidence>
<dbReference type="RefSeq" id="WP_049699688.1">
    <property type="nucleotide sequence ID" value="NZ_CBDRLS010000001.1"/>
</dbReference>
<evidence type="ECO:0000256" key="5">
    <source>
        <dbReference type="SAM" id="MobiDB-lite"/>
    </source>
</evidence>
<feature type="compositionally biased region" description="Basic and acidic residues" evidence="5">
    <location>
        <begin position="235"/>
        <end position="247"/>
    </location>
</feature>
<evidence type="ECO:0000256" key="4">
    <source>
        <dbReference type="PROSITE-ProRule" id="PRU00335"/>
    </source>
</evidence>
<keyword evidence="1" id="KW-0805">Transcription regulation</keyword>
<dbReference type="PROSITE" id="PS50977">
    <property type="entry name" value="HTH_TETR_2"/>
    <property type="match status" value="1"/>
</dbReference>
<keyword evidence="8" id="KW-1185">Reference proteome</keyword>
<dbReference type="EMBL" id="LDTZ01000018">
    <property type="protein sequence ID" value="KNA90755.1"/>
    <property type="molecule type" value="Genomic_DNA"/>
</dbReference>
<dbReference type="InterPro" id="IPR050109">
    <property type="entry name" value="HTH-type_TetR-like_transc_reg"/>
</dbReference>
<dbReference type="Gene3D" id="1.10.357.10">
    <property type="entry name" value="Tetracycline Repressor, domain 2"/>
    <property type="match status" value="1"/>
</dbReference>
<sequence length="247" mass="26662">MTRTSRRSRSPRGSGELLADEIIDAATSLLLDSEAASAVSIRAVADRVGVTPPSIYLHFDDKDALLEAVCARYFESLDKELAAASEGVDDPLERALQMGIAYVRFAVDTPVLYREAFHHVSPVAERSKVDEVLAASAFVRFTGTVSELAEAGIFAPDEVGDVVLELWTAAHGVASLMIAKPGLGWGDDFAVAAQTLRSICLGRAVLSIREYESPDEVRVFLDSLSTPSNPSIGQEKVKSELERVDPR</sequence>
<dbReference type="SUPFAM" id="SSF48498">
    <property type="entry name" value="Tetracyclin repressor-like, C-terminal domain"/>
    <property type="match status" value="1"/>
</dbReference>
<keyword evidence="3" id="KW-0804">Transcription</keyword>
<keyword evidence="2 4" id="KW-0238">DNA-binding</keyword>
<dbReference type="InterPro" id="IPR001647">
    <property type="entry name" value="HTH_TetR"/>
</dbReference>
<evidence type="ECO:0000313" key="7">
    <source>
        <dbReference type="EMBL" id="KNA90755.1"/>
    </source>
</evidence>
<gene>
    <name evidence="7" type="ORF">ABW18_14650</name>
</gene>
<evidence type="ECO:0000313" key="8">
    <source>
        <dbReference type="Proteomes" id="UP000037247"/>
    </source>
</evidence>